<dbReference type="PIRSF" id="PIRSF039123">
    <property type="entry name" value="Diphthamide_synthase"/>
    <property type="match status" value="1"/>
</dbReference>
<proteinExistence type="inferred from homology"/>
<keyword evidence="14" id="KW-1185">Reference proteome</keyword>
<keyword evidence="7 9" id="KW-0067">ATP-binding</keyword>
<reference evidence="13" key="4">
    <citation type="submission" date="2022-06" db="UniProtKB">
        <authorList>
            <consortium name="EnsemblMetazoa"/>
        </authorList>
    </citation>
    <scope>IDENTIFICATION</scope>
</reference>
<comment type="pathway">
    <text evidence="1 9">Protein modification; peptidyl-diphthamide biosynthesis.</text>
</comment>
<evidence type="ECO:0000259" key="10">
    <source>
        <dbReference type="Pfam" id="PF01902"/>
    </source>
</evidence>
<dbReference type="Pfam" id="PF01902">
    <property type="entry name" value="Diphthami_syn_2"/>
    <property type="match status" value="1"/>
</dbReference>
<evidence type="ECO:0000313" key="11">
    <source>
        <dbReference type="EMBL" id="KAF7488014.1"/>
    </source>
</evidence>
<name>A0A132AHV3_SARSC</name>
<evidence type="ECO:0000313" key="14">
    <source>
        <dbReference type="Proteomes" id="UP000070412"/>
    </source>
</evidence>
<reference evidence="11" key="3">
    <citation type="submission" date="2020-01" db="EMBL/GenBank/DDBJ databases">
        <authorList>
            <person name="Korhonen P.K.K."/>
            <person name="Guangxu M.G."/>
            <person name="Wang T.W."/>
            <person name="Stroehlein A.J.S."/>
            <person name="Young N.D."/>
            <person name="Ang C.-S.A."/>
            <person name="Fernando D.W.F."/>
            <person name="Lu H.L."/>
            <person name="Taylor S.T."/>
            <person name="Ehtesham M.E.M."/>
            <person name="Najaraj S.H.N."/>
            <person name="Harsha G.H.G."/>
            <person name="Madugundu A.M."/>
            <person name="Renuse S.R."/>
            <person name="Holt D.H."/>
            <person name="Pandey A.P."/>
            <person name="Papenfuss A.P."/>
            <person name="Gasser R.B.G."/>
            <person name="Fischer K.F."/>
        </authorList>
    </citation>
    <scope>NUCLEOTIDE SEQUENCE</scope>
    <source>
        <strain evidence="11">SSS_KF_BRIS2020</strain>
    </source>
</reference>
<dbReference type="InterPro" id="IPR030662">
    <property type="entry name" value="DPH6/MJ0570"/>
</dbReference>
<evidence type="ECO:0000256" key="5">
    <source>
        <dbReference type="ARBA" id="ARBA00022598"/>
    </source>
</evidence>
<reference evidence="14" key="2">
    <citation type="journal article" date="2020" name="PLoS Negl. Trop. Dis.">
        <title>High-quality nuclear genome for Sarcoptes scabiei-A critical resource for a neglected parasite.</title>
        <authorList>
            <person name="Korhonen P.K."/>
            <person name="Gasser R.B."/>
            <person name="Ma G."/>
            <person name="Wang T."/>
            <person name="Stroehlein A.J."/>
            <person name="Young N.D."/>
            <person name="Ang C.S."/>
            <person name="Fernando D.D."/>
            <person name="Lu H.C."/>
            <person name="Taylor S."/>
            <person name="Reynolds S.L."/>
            <person name="Mofiz E."/>
            <person name="Najaraj S.H."/>
            <person name="Gowda H."/>
            <person name="Madugundu A."/>
            <person name="Renuse S."/>
            <person name="Holt D."/>
            <person name="Pandey A."/>
            <person name="Papenfuss A.T."/>
            <person name="Fischer K."/>
        </authorList>
    </citation>
    <scope>NUCLEOTIDE SEQUENCE [LARGE SCALE GENOMIC DNA]</scope>
</reference>
<sequence>MRFIALLSGGKDSCYAIHSILKQSTANQLVGVANLRSSSPSEEIDSYMYQTVGLDVVPLQAKALDVPLYQKQINGRPINLDLNYLEPIIDDEVEDLFELLLKIKNEIDYDAVCCGAIHSNYQRSRAENVCDRLGVKLISPLWGRDQTELLKEMIDSGLDAIIIKTAALGLKPEKHLGRSIKELYQELIVLNQKYGFNVCGEGGEYESMTLKCPMFKNKRIVIDEFEIVSNSDDNQIAPVSYLKPIKMYLE</sequence>
<comment type="catalytic activity">
    <reaction evidence="8 9">
        <text>diphthine-[translation elongation factor 2] + NH4(+) + ATP = diphthamide-[translation elongation factor 2] + AMP + diphosphate + H(+)</text>
        <dbReference type="Rhea" id="RHEA:19753"/>
        <dbReference type="Rhea" id="RHEA-COMP:10172"/>
        <dbReference type="Rhea" id="RHEA-COMP:10174"/>
        <dbReference type="ChEBI" id="CHEBI:15378"/>
        <dbReference type="ChEBI" id="CHEBI:16692"/>
        <dbReference type="ChEBI" id="CHEBI:28938"/>
        <dbReference type="ChEBI" id="CHEBI:30616"/>
        <dbReference type="ChEBI" id="CHEBI:33019"/>
        <dbReference type="ChEBI" id="CHEBI:82696"/>
        <dbReference type="ChEBI" id="CHEBI:456215"/>
        <dbReference type="EC" id="6.3.1.14"/>
    </reaction>
</comment>
<reference evidence="12 15" key="1">
    <citation type="journal article" date="2015" name="Parasit. Vectors">
        <title>Draft genome of the scabies mite.</title>
        <authorList>
            <person name="Rider S.D.Jr."/>
            <person name="Morgan M.S."/>
            <person name="Arlian L.G."/>
        </authorList>
    </citation>
    <scope>NUCLEOTIDE SEQUENCE [LARGE SCALE GENOMIC DNA]</scope>
    <source>
        <strain evidence="12">Arlian Lab</strain>
    </source>
</reference>
<comment type="similarity">
    <text evidence="2 9">Belongs to the Diphthine--ammonia ligase family.</text>
</comment>
<dbReference type="PANTHER" id="PTHR12196">
    <property type="entry name" value="DOMAIN OF UNKNOWN FUNCTION 71 DUF71 -CONTAINING PROTEIN"/>
    <property type="match status" value="1"/>
</dbReference>
<dbReference type="EnsemblMetazoa" id="SSS_6901s_mrna">
    <property type="protein sequence ID" value="KAF7488014.1"/>
    <property type="gene ID" value="SSS_6901"/>
</dbReference>
<dbReference type="VEuPathDB" id="VectorBase:SSCA003741"/>
<dbReference type="GO" id="GO:0017183">
    <property type="term" value="P:protein histidyl modification to diphthamide"/>
    <property type="evidence" value="ECO:0007669"/>
    <property type="project" value="UniProtKB-UniPathway"/>
</dbReference>
<protein>
    <recommendedName>
        <fullName evidence="4 9">Diphthine--ammonia ligase</fullName>
        <ecNumber evidence="3 9">6.3.1.14</ecNumber>
    </recommendedName>
</protein>
<dbReference type="Proteomes" id="UP000616769">
    <property type="component" value="Unassembled WGS sequence"/>
</dbReference>
<dbReference type="Gene3D" id="3.90.1490.10">
    <property type="entry name" value="putative n-type atp pyrophosphatase, domain 2"/>
    <property type="match status" value="1"/>
</dbReference>
<feature type="domain" description="Diphthamide synthase" evidence="10">
    <location>
        <begin position="1"/>
        <end position="230"/>
    </location>
</feature>
<dbReference type="EMBL" id="JXLN01015052">
    <property type="protein sequence ID" value="KPM10389.1"/>
    <property type="molecule type" value="Genomic_DNA"/>
</dbReference>
<dbReference type="EC" id="6.3.1.14" evidence="3 9"/>
<evidence type="ECO:0000256" key="1">
    <source>
        <dbReference type="ARBA" id="ARBA00005156"/>
    </source>
</evidence>
<dbReference type="AlphaFoldDB" id="A0A132AHV3"/>
<dbReference type="EMBL" id="WVUK01000066">
    <property type="protein sequence ID" value="KAF7488014.1"/>
    <property type="molecule type" value="Genomic_DNA"/>
</dbReference>
<evidence type="ECO:0000313" key="13">
    <source>
        <dbReference type="EnsemblMetazoa" id="KAF7488014.1"/>
    </source>
</evidence>
<evidence type="ECO:0000256" key="7">
    <source>
        <dbReference type="ARBA" id="ARBA00022840"/>
    </source>
</evidence>
<evidence type="ECO:0000256" key="6">
    <source>
        <dbReference type="ARBA" id="ARBA00022741"/>
    </source>
</evidence>
<evidence type="ECO:0000313" key="12">
    <source>
        <dbReference type="EMBL" id="KPM10389.1"/>
    </source>
</evidence>
<evidence type="ECO:0000256" key="3">
    <source>
        <dbReference type="ARBA" id="ARBA00012089"/>
    </source>
</evidence>
<dbReference type="FunFam" id="3.40.50.620:FF:000145">
    <property type="entry name" value="ATP-binding domain containing protein"/>
    <property type="match status" value="1"/>
</dbReference>
<dbReference type="PANTHER" id="PTHR12196:SF2">
    <property type="entry name" value="DIPHTHINE--AMMONIA LIGASE"/>
    <property type="match status" value="1"/>
</dbReference>
<keyword evidence="6 9" id="KW-0547">Nucleotide-binding</keyword>
<dbReference type="GO" id="GO:0017178">
    <property type="term" value="F:diphthine-ammonia ligase activity"/>
    <property type="evidence" value="ECO:0007669"/>
    <property type="project" value="UniProtKB-UniRule"/>
</dbReference>
<dbReference type="NCBIfam" id="TIGR00290">
    <property type="entry name" value="MJ0570_dom"/>
    <property type="match status" value="1"/>
</dbReference>
<dbReference type="UniPathway" id="UPA00559"/>
<dbReference type="CDD" id="cd01994">
    <property type="entry name" value="AANH_PF0828-like"/>
    <property type="match status" value="1"/>
</dbReference>
<dbReference type="Gene3D" id="3.40.50.620">
    <property type="entry name" value="HUPs"/>
    <property type="match status" value="1"/>
</dbReference>
<dbReference type="GO" id="GO:0005524">
    <property type="term" value="F:ATP binding"/>
    <property type="evidence" value="ECO:0007669"/>
    <property type="project" value="UniProtKB-UniRule"/>
</dbReference>
<evidence type="ECO:0000256" key="2">
    <source>
        <dbReference type="ARBA" id="ARBA00008496"/>
    </source>
</evidence>
<evidence type="ECO:0000256" key="4">
    <source>
        <dbReference type="ARBA" id="ARBA00018426"/>
    </source>
</evidence>
<dbReference type="Proteomes" id="UP000070412">
    <property type="component" value="Unassembled WGS sequence"/>
</dbReference>
<organism evidence="12 15">
    <name type="scientific">Sarcoptes scabiei</name>
    <name type="common">Itch mite</name>
    <name type="synonym">Acarus scabiei</name>
    <dbReference type="NCBI Taxonomy" id="52283"/>
    <lineage>
        <taxon>Eukaryota</taxon>
        <taxon>Metazoa</taxon>
        <taxon>Ecdysozoa</taxon>
        <taxon>Arthropoda</taxon>
        <taxon>Chelicerata</taxon>
        <taxon>Arachnida</taxon>
        <taxon>Acari</taxon>
        <taxon>Acariformes</taxon>
        <taxon>Sarcoptiformes</taxon>
        <taxon>Astigmata</taxon>
        <taxon>Psoroptidia</taxon>
        <taxon>Sarcoptoidea</taxon>
        <taxon>Sarcoptidae</taxon>
        <taxon>Sarcoptinae</taxon>
        <taxon>Sarcoptes</taxon>
    </lineage>
</organism>
<evidence type="ECO:0000256" key="9">
    <source>
        <dbReference type="PIRNR" id="PIRNR039123"/>
    </source>
</evidence>
<dbReference type="FunFam" id="3.90.1490.10:FF:000001">
    <property type="entry name" value="Diphthine--ammonia ligase"/>
    <property type="match status" value="1"/>
</dbReference>
<evidence type="ECO:0000256" key="8">
    <source>
        <dbReference type="ARBA" id="ARBA00048108"/>
    </source>
</evidence>
<keyword evidence="5 9" id="KW-0436">Ligase</keyword>
<evidence type="ECO:0000313" key="15">
    <source>
        <dbReference type="Proteomes" id="UP000616769"/>
    </source>
</evidence>
<dbReference type="InterPro" id="IPR014729">
    <property type="entry name" value="Rossmann-like_a/b/a_fold"/>
</dbReference>
<dbReference type="SUPFAM" id="SSF52402">
    <property type="entry name" value="Adenine nucleotide alpha hydrolases-like"/>
    <property type="match status" value="1"/>
</dbReference>
<dbReference type="OrthoDB" id="686384at2759"/>
<dbReference type="InterPro" id="IPR002761">
    <property type="entry name" value="Diphthami_syn_dom"/>
</dbReference>
<gene>
    <name evidence="12" type="ORF">QR98_0089440</name>
    <name evidence="11" type="ORF">SSS_6901</name>
</gene>
<comment type="function">
    <text evidence="9">Amidase that catalyzes the last step of diphthamide biosynthesis using ammonium and ATP.</text>
</comment>
<accession>A0A132AHV3</accession>